<keyword evidence="4" id="KW-0812">Transmembrane</keyword>
<dbReference type="Gene3D" id="1.20.1510.10">
    <property type="entry name" value="Cation efflux protein transmembrane domain"/>
    <property type="match status" value="1"/>
</dbReference>
<feature type="domain" description="Cation efflux protein transmembrane" evidence="9">
    <location>
        <begin position="164"/>
        <end position="375"/>
    </location>
</feature>
<dbReference type="NCBIfam" id="TIGR01297">
    <property type="entry name" value="CDF"/>
    <property type="match status" value="1"/>
</dbReference>
<dbReference type="SUPFAM" id="SSF161111">
    <property type="entry name" value="Cation efflux protein transmembrane domain-like"/>
    <property type="match status" value="1"/>
</dbReference>
<dbReference type="InterPro" id="IPR058533">
    <property type="entry name" value="Cation_efflux_TM"/>
</dbReference>
<dbReference type="InterPro" id="IPR050291">
    <property type="entry name" value="CDF_Transporter"/>
</dbReference>
<evidence type="ECO:0000313" key="10">
    <source>
        <dbReference type="EMBL" id="KAK2604497.1"/>
    </source>
</evidence>
<evidence type="ECO:0000256" key="5">
    <source>
        <dbReference type="ARBA" id="ARBA00022989"/>
    </source>
</evidence>
<dbReference type="GO" id="GO:0098771">
    <property type="term" value="P:inorganic ion homeostasis"/>
    <property type="evidence" value="ECO:0007669"/>
    <property type="project" value="UniProtKB-ARBA"/>
</dbReference>
<evidence type="ECO:0000256" key="8">
    <source>
        <dbReference type="SAM" id="MobiDB-lite"/>
    </source>
</evidence>
<proteinExistence type="inferred from homology"/>
<dbReference type="InterPro" id="IPR002524">
    <property type="entry name" value="Cation_efflux"/>
</dbReference>
<dbReference type="GO" id="GO:0030003">
    <property type="term" value="P:intracellular monoatomic cation homeostasis"/>
    <property type="evidence" value="ECO:0007669"/>
    <property type="project" value="UniProtKB-ARBA"/>
</dbReference>
<keyword evidence="11" id="KW-1185">Reference proteome</keyword>
<protein>
    <recommendedName>
        <fullName evidence="9">Cation efflux protein transmembrane domain-containing protein</fullName>
    </recommendedName>
</protein>
<feature type="region of interest" description="Disordered" evidence="8">
    <location>
        <begin position="57"/>
        <end position="100"/>
    </location>
</feature>
<evidence type="ECO:0000256" key="4">
    <source>
        <dbReference type="ARBA" id="ARBA00022692"/>
    </source>
</evidence>
<dbReference type="InterPro" id="IPR036837">
    <property type="entry name" value="Cation_efflux_CTD_sf"/>
</dbReference>
<evidence type="ECO:0000256" key="2">
    <source>
        <dbReference type="ARBA" id="ARBA00008873"/>
    </source>
</evidence>
<dbReference type="Gene3D" id="3.30.70.1350">
    <property type="entry name" value="Cation efflux protein, cytoplasmic domain"/>
    <property type="match status" value="1"/>
</dbReference>
<evidence type="ECO:0000256" key="3">
    <source>
        <dbReference type="ARBA" id="ARBA00022448"/>
    </source>
</evidence>
<reference evidence="10" key="1">
    <citation type="submission" date="2023-06" db="EMBL/GenBank/DDBJ databases">
        <authorList>
            <person name="Noh H."/>
        </authorList>
    </citation>
    <scope>NUCLEOTIDE SEQUENCE</scope>
    <source>
        <strain evidence="10">DUCC20226</strain>
    </source>
</reference>
<keyword evidence="6" id="KW-0406">Ion transport</keyword>
<evidence type="ECO:0000259" key="9">
    <source>
        <dbReference type="Pfam" id="PF01545"/>
    </source>
</evidence>
<dbReference type="GO" id="GO:0005739">
    <property type="term" value="C:mitochondrion"/>
    <property type="evidence" value="ECO:0007669"/>
    <property type="project" value="UniProtKB-ARBA"/>
</dbReference>
<dbReference type="GO" id="GO:0008324">
    <property type="term" value="F:monoatomic cation transmembrane transporter activity"/>
    <property type="evidence" value="ECO:0007669"/>
    <property type="project" value="InterPro"/>
</dbReference>
<dbReference type="AlphaFoldDB" id="A0AAD9SBM7"/>
<keyword evidence="3" id="KW-0813">Transport</keyword>
<organism evidence="10 11">
    <name type="scientific">Phomopsis amygdali</name>
    <name type="common">Fusicoccum amygdali</name>
    <dbReference type="NCBI Taxonomy" id="1214568"/>
    <lineage>
        <taxon>Eukaryota</taxon>
        <taxon>Fungi</taxon>
        <taxon>Dikarya</taxon>
        <taxon>Ascomycota</taxon>
        <taxon>Pezizomycotina</taxon>
        <taxon>Sordariomycetes</taxon>
        <taxon>Sordariomycetidae</taxon>
        <taxon>Diaporthales</taxon>
        <taxon>Diaporthaceae</taxon>
        <taxon>Diaporthe</taxon>
    </lineage>
</organism>
<comment type="caution">
    <text evidence="10">The sequence shown here is derived from an EMBL/GenBank/DDBJ whole genome shotgun (WGS) entry which is preliminary data.</text>
</comment>
<dbReference type="EMBL" id="JAUJFL010000004">
    <property type="protein sequence ID" value="KAK2604497.1"/>
    <property type="molecule type" value="Genomic_DNA"/>
</dbReference>
<name>A0AAD9SBM7_PHOAM</name>
<evidence type="ECO:0000256" key="6">
    <source>
        <dbReference type="ARBA" id="ARBA00023065"/>
    </source>
</evidence>
<keyword evidence="7" id="KW-0472">Membrane</keyword>
<dbReference type="InterPro" id="IPR027469">
    <property type="entry name" value="Cation_efflux_TMD_sf"/>
</dbReference>
<keyword evidence="5" id="KW-1133">Transmembrane helix</keyword>
<feature type="compositionally biased region" description="Low complexity" evidence="8">
    <location>
        <begin position="478"/>
        <end position="487"/>
    </location>
</feature>
<evidence type="ECO:0000256" key="1">
    <source>
        <dbReference type="ARBA" id="ARBA00004141"/>
    </source>
</evidence>
<accession>A0AAD9SBM7</accession>
<feature type="region of interest" description="Disordered" evidence="8">
    <location>
        <begin position="473"/>
        <end position="512"/>
    </location>
</feature>
<comment type="similarity">
    <text evidence="2">Belongs to the cation diffusion facilitator (CDF) transporter (TC 2.A.4) family. SLC30A subfamily.</text>
</comment>
<dbReference type="PANTHER" id="PTHR43840">
    <property type="entry name" value="MITOCHONDRIAL METAL TRANSPORTER 1-RELATED"/>
    <property type="match status" value="1"/>
</dbReference>
<evidence type="ECO:0000313" key="11">
    <source>
        <dbReference type="Proteomes" id="UP001265746"/>
    </source>
</evidence>
<feature type="compositionally biased region" description="Low complexity" evidence="8">
    <location>
        <begin position="74"/>
        <end position="96"/>
    </location>
</feature>
<comment type="subcellular location">
    <subcellularLocation>
        <location evidence="1">Membrane</location>
        <topology evidence="1">Multi-pass membrane protein</topology>
    </subcellularLocation>
</comment>
<dbReference type="Pfam" id="PF01545">
    <property type="entry name" value="Cation_efflux"/>
    <property type="match status" value="1"/>
</dbReference>
<dbReference type="FunFam" id="1.20.1510.10:FF:000013">
    <property type="entry name" value="Cation efflux family protein"/>
    <property type="match status" value="1"/>
</dbReference>
<dbReference type="FunFam" id="3.30.70.1350:FF:000010">
    <property type="entry name" value="Cation efflux family protein, putative"/>
    <property type="match status" value="1"/>
</dbReference>
<dbReference type="GO" id="GO:0016020">
    <property type="term" value="C:membrane"/>
    <property type="evidence" value="ECO:0007669"/>
    <property type="project" value="UniProtKB-SubCell"/>
</dbReference>
<dbReference type="PANTHER" id="PTHR43840:SF15">
    <property type="entry name" value="MITOCHONDRIAL METAL TRANSPORTER 1-RELATED"/>
    <property type="match status" value="1"/>
</dbReference>
<sequence>MPPSSPSSSLCLRIPSGYKYAGPQLRLRLRISKSQSAPASIPRCASICARLQTTTSNYLRPPQPHQQQTRVYQTSPSSCPTPSASFAPSQSSSTRPLPYTYTQSQFTQPPVYHHNNRLRPTWLSGIMATATQTRAHAGHSHSHHDNVYLTSQNKNDAGVRITRIGLYSNLGMAIAKFIGGYLFNSQAMIADAWHSMTDLASDILTLATVSFSLRPPTDMYPTGFGKVESLGSLGVSGMLLAGGVFMGMSSLESLYGHFFMDPAAAQALLHHGHGHSHGVGPSLHAAWLALGTVLIKEWLYHATMKVAKERKSAVLASNAIHHRVDSWTGIVTLLVILGANFLQDATWLDPVGGLLISFLVIKGGWGNTLSSLYELADRTIDDEVKKSVRKQVMKSLEGVTDGHEVELRDVSGIKSGQNYLIDLELSVPSTWTIEDVRDVENAVRTYVGGKVRGVRKVRVRFVPKTADGEISKFDEFIPGSVSPQSSPEPEEHNHSHENGNGNGNGNGHHKQN</sequence>
<evidence type="ECO:0000256" key="7">
    <source>
        <dbReference type="ARBA" id="ARBA00023136"/>
    </source>
</evidence>
<dbReference type="Proteomes" id="UP001265746">
    <property type="component" value="Unassembled WGS sequence"/>
</dbReference>
<gene>
    <name evidence="10" type="ORF">N8I77_007422</name>
</gene>